<sequence length="123" mass="14400">MFYWIRPLANPDITEYYPPIIYSDETYFSITIPVEIDLKDDKRSFTELFNAYGFSGNGPSIEQVVRANTHFASVQFDSEGDAFVMYTSNEEQYLSVLNELRCMEEIACLKKWVKTARWVLIKE</sequence>
<dbReference type="EMBL" id="VNFF01000001">
    <property type="protein sequence ID" value="TVU86609.1"/>
    <property type="molecule type" value="Genomic_DNA"/>
</dbReference>
<evidence type="ECO:0008006" key="3">
    <source>
        <dbReference type="Google" id="ProtNLM"/>
    </source>
</evidence>
<evidence type="ECO:0000313" key="1">
    <source>
        <dbReference type="EMBL" id="TVU86609.1"/>
    </source>
</evidence>
<evidence type="ECO:0000313" key="2">
    <source>
        <dbReference type="Proteomes" id="UP000317938"/>
    </source>
</evidence>
<protein>
    <recommendedName>
        <fullName evidence="3">DUF695 domain-containing protein</fullName>
    </recommendedName>
</protein>
<comment type="caution">
    <text evidence="1">The sequence shown here is derived from an EMBL/GenBank/DDBJ whole genome shotgun (WGS) entry which is preliminary data.</text>
</comment>
<name>A0ABY3FJ43_9GAMM</name>
<dbReference type="Proteomes" id="UP000317938">
    <property type="component" value="Unassembled WGS sequence"/>
</dbReference>
<organism evidence="1 2">
    <name type="scientific">Pseudoalteromonas neustonica</name>
    <dbReference type="NCBI Taxonomy" id="1840331"/>
    <lineage>
        <taxon>Bacteria</taxon>
        <taxon>Pseudomonadati</taxon>
        <taxon>Pseudomonadota</taxon>
        <taxon>Gammaproteobacteria</taxon>
        <taxon>Alteromonadales</taxon>
        <taxon>Pseudoalteromonadaceae</taxon>
        <taxon>Pseudoalteromonas</taxon>
    </lineage>
</organism>
<proteinExistence type="predicted"/>
<reference evidence="1 2" key="1">
    <citation type="submission" date="2019-07" db="EMBL/GenBank/DDBJ databases">
        <title>Diversity of Bacteria from Kongsfjorden, Arctic.</title>
        <authorList>
            <person name="Yu Y."/>
        </authorList>
    </citation>
    <scope>NUCLEOTIDE SEQUENCE [LARGE SCALE GENOMIC DNA]</scope>
    <source>
        <strain evidence="1 2">SM1927</strain>
    </source>
</reference>
<gene>
    <name evidence="1" type="ORF">FQP85_01425</name>
</gene>
<keyword evidence="2" id="KW-1185">Reference proteome</keyword>
<accession>A0ABY3FJ43</accession>